<name>A0A2S2QIC3_9HEMI</name>
<dbReference type="AlphaFoldDB" id="A0A2S2QIC3"/>
<sequence>MLLLCYYRFKHFLCEATKTAHIYVDQLRNDTKHYCGRKKRKCNKTSFSVVEIREGLHQSDRFFFFFFLPNVFSILVGNNYVQEITAIVKFLILFYILRKFFFDAFEY</sequence>
<gene>
    <name evidence="2" type="ORF">g.128892</name>
</gene>
<keyword evidence="1" id="KW-1133">Transmembrane helix</keyword>
<evidence type="ECO:0000313" key="2">
    <source>
        <dbReference type="EMBL" id="MBY77486.1"/>
    </source>
</evidence>
<feature type="transmembrane region" description="Helical" evidence="1">
    <location>
        <begin position="87"/>
        <end position="105"/>
    </location>
</feature>
<evidence type="ECO:0000256" key="1">
    <source>
        <dbReference type="SAM" id="Phobius"/>
    </source>
</evidence>
<protein>
    <submittedName>
        <fullName evidence="2">Uncharacterized protein</fullName>
    </submittedName>
</protein>
<feature type="transmembrane region" description="Helical" evidence="1">
    <location>
        <begin position="62"/>
        <end position="81"/>
    </location>
</feature>
<dbReference type="EMBL" id="GGMS01008283">
    <property type="protein sequence ID" value="MBY77486.1"/>
    <property type="molecule type" value="Transcribed_RNA"/>
</dbReference>
<organism evidence="2">
    <name type="scientific">Sipha flava</name>
    <name type="common">yellow sugarcane aphid</name>
    <dbReference type="NCBI Taxonomy" id="143950"/>
    <lineage>
        <taxon>Eukaryota</taxon>
        <taxon>Metazoa</taxon>
        <taxon>Ecdysozoa</taxon>
        <taxon>Arthropoda</taxon>
        <taxon>Hexapoda</taxon>
        <taxon>Insecta</taxon>
        <taxon>Pterygota</taxon>
        <taxon>Neoptera</taxon>
        <taxon>Paraneoptera</taxon>
        <taxon>Hemiptera</taxon>
        <taxon>Sternorrhyncha</taxon>
        <taxon>Aphidomorpha</taxon>
        <taxon>Aphidoidea</taxon>
        <taxon>Aphididae</taxon>
        <taxon>Sipha</taxon>
    </lineage>
</organism>
<keyword evidence="1" id="KW-0812">Transmembrane</keyword>
<proteinExistence type="predicted"/>
<reference evidence="2" key="1">
    <citation type="submission" date="2018-04" db="EMBL/GenBank/DDBJ databases">
        <title>Transcriptome assembly of Sipha flava.</title>
        <authorList>
            <person name="Scully E.D."/>
            <person name="Geib S.M."/>
            <person name="Palmer N.A."/>
            <person name="Koch K."/>
            <person name="Bradshaw J."/>
            <person name="Heng-Moss T."/>
            <person name="Sarath G."/>
        </authorList>
    </citation>
    <scope>NUCLEOTIDE SEQUENCE</scope>
</reference>
<keyword evidence="1" id="KW-0472">Membrane</keyword>
<accession>A0A2S2QIC3</accession>